<dbReference type="SUPFAM" id="SSF159709">
    <property type="entry name" value="PhnH-like"/>
    <property type="match status" value="1"/>
</dbReference>
<evidence type="ECO:0000313" key="1">
    <source>
        <dbReference type="EMBL" id="SMX27649.1"/>
    </source>
</evidence>
<evidence type="ECO:0000313" key="2">
    <source>
        <dbReference type="Proteomes" id="UP000225972"/>
    </source>
</evidence>
<dbReference type="RefSeq" id="WP_099243973.1">
    <property type="nucleotide sequence ID" value="NZ_FXXP01000001.1"/>
</dbReference>
<keyword evidence="2" id="KW-1185">Reference proteome</keyword>
<keyword evidence="1" id="KW-0808">Transferase</keyword>
<dbReference type="Gene3D" id="3.40.50.11310">
    <property type="entry name" value="Bacterial phosphonate metabolism protein PhnH"/>
    <property type="match status" value="1"/>
</dbReference>
<dbReference type="AlphaFoldDB" id="A0A238JAM3"/>
<dbReference type="InterPro" id="IPR038058">
    <property type="entry name" value="PhnH-like_sp"/>
</dbReference>
<dbReference type="Pfam" id="PF05845">
    <property type="entry name" value="PhnH"/>
    <property type="match status" value="1"/>
</dbReference>
<sequence>MSQSAPPLRSAEEIEANASFDALLWALSRPGQIRHLPKPGEAALIDALIDRECRVYSADPLLIPQVMRSGAEIADMASADHVFLATVQDSEVLKSLQLGSDLYPDEGATVILRCKLGAGAHLRLSGPGVNGTCDLQVAGLPDGFWQTRAQVMRYPTGFELILLDGDRLAALPRSTIVEVL</sequence>
<dbReference type="EMBL" id="FXXP01000001">
    <property type="protein sequence ID" value="SMX27649.1"/>
    <property type="molecule type" value="Genomic_DNA"/>
</dbReference>
<protein>
    <submittedName>
        <fullName evidence="1">Alpha-D-ribose 1-methylphosphonate 5-triphosphate synthase subunit PhnH</fullName>
        <ecNumber evidence="1">2.7.8.37</ecNumber>
    </submittedName>
</protein>
<reference evidence="2" key="1">
    <citation type="submission" date="2017-05" db="EMBL/GenBank/DDBJ databases">
        <authorList>
            <person name="Rodrigo-Torres L."/>
            <person name="Arahal R. D."/>
            <person name="Lucena T."/>
        </authorList>
    </citation>
    <scope>NUCLEOTIDE SEQUENCE [LARGE SCALE GENOMIC DNA]</scope>
    <source>
        <strain evidence="2">CECT 8649</strain>
    </source>
</reference>
<dbReference type="GO" id="GO:0061693">
    <property type="term" value="F:alpha-D-ribose 1-methylphosphonate 5-triphosphate synthase activity"/>
    <property type="evidence" value="ECO:0007669"/>
    <property type="project" value="UniProtKB-EC"/>
</dbReference>
<dbReference type="NCBIfam" id="TIGR03292">
    <property type="entry name" value="PhnH_redo"/>
    <property type="match status" value="1"/>
</dbReference>
<gene>
    <name evidence="1" type="primary">phnH_2</name>
    <name evidence="1" type="ORF">TRP8649_01756</name>
</gene>
<dbReference type="OrthoDB" id="7947094at2"/>
<accession>A0A238JAM3</accession>
<proteinExistence type="predicted"/>
<dbReference type="EC" id="2.7.8.37" evidence="1"/>
<name>A0A238JAM3_9RHOB</name>
<dbReference type="Proteomes" id="UP000225972">
    <property type="component" value="Unassembled WGS sequence"/>
</dbReference>
<dbReference type="InterPro" id="IPR008772">
    <property type="entry name" value="Phosphonate_metab_PhnH"/>
</dbReference>
<organism evidence="1 2">
    <name type="scientific">Pelagimonas phthalicica</name>
    <dbReference type="NCBI Taxonomy" id="1037362"/>
    <lineage>
        <taxon>Bacteria</taxon>
        <taxon>Pseudomonadati</taxon>
        <taxon>Pseudomonadota</taxon>
        <taxon>Alphaproteobacteria</taxon>
        <taxon>Rhodobacterales</taxon>
        <taxon>Roseobacteraceae</taxon>
        <taxon>Pelagimonas</taxon>
    </lineage>
</organism>
<dbReference type="GO" id="GO:0019634">
    <property type="term" value="P:organic phosphonate metabolic process"/>
    <property type="evidence" value="ECO:0007669"/>
    <property type="project" value="InterPro"/>
</dbReference>